<dbReference type="PROSITE" id="PS00211">
    <property type="entry name" value="ABC_TRANSPORTER_1"/>
    <property type="match status" value="1"/>
</dbReference>
<keyword evidence="4" id="KW-0067">ATP-binding</keyword>
<keyword evidence="3" id="KW-0547">Nucleotide-binding</keyword>
<evidence type="ECO:0000256" key="2">
    <source>
        <dbReference type="ARBA" id="ARBA00022448"/>
    </source>
</evidence>
<evidence type="ECO:0000256" key="3">
    <source>
        <dbReference type="ARBA" id="ARBA00022741"/>
    </source>
</evidence>
<dbReference type="AlphaFoldDB" id="A0A557SVE8"/>
<dbReference type="GO" id="GO:0016887">
    <property type="term" value="F:ATP hydrolysis activity"/>
    <property type="evidence" value="ECO:0007669"/>
    <property type="project" value="InterPro"/>
</dbReference>
<keyword evidence="7" id="KW-1185">Reference proteome</keyword>
<dbReference type="OrthoDB" id="10909at2157"/>
<sequence length="246" mass="27858">MGSFEYLKLTGVSYGFTYHNFVIEGVNLSIPKGRFVSIVGPSGSGKTTLLKLICGIYEPWNGDIEYICNDCDSIFYYPSVGYVPQIETIDWNFPVSVQEVIAMGSWSYKSYLPWIDKKLKNQIKDTLKILGLSGYEKRHIRALSGGEQQRVFLGRALIRNPDVLILDEPTTGLDYVSREKIFDILKTLNNNGMTVILSTHDITHIANRSPWVICFNKYVIAEGHPQDVLKEDNLLKTYGLSGYKIK</sequence>
<reference evidence="6 7" key="1">
    <citation type="journal article" date="2019" name="Front. Microbiol.">
        <title>Ammonia Oxidation by the Arctic Terrestrial Thaumarchaeote Candidatus Nitrosocosmicus arcticus Is Stimulated by Increasing Temperatures.</title>
        <authorList>
            <person name="Alves R.J.E."/>
            <person name="Kerou M."/>
            <person name="Zappe A."/>
            <person name="Bittner R."/>
            <person name="Abby S.S."/>
            <person name="Schmidt H.A."/>
            <person name="Pfeifer K."/>
            <person name="Schleper C."/>
        </authorList>
    </citation>
    <scope>NUCLEOTIDE SEQUENCE [LARGE SCALE GENOMIC DNA]</scope>
    <source>
        <strain evidence="6 7">Kfb</strain>
    </source>
</reference>
<proteinExistence type="inferred from homology"/>
<dbReference type="PANTHER" id="PTHR42734:SF17">
    <property type="entry name" value="METAL TRANSPORT SYSTEM ATP-BINDING PROTEIN TM_0124-RELATED"/>
    <property type="match status" value="1"/>
</dbReference>
<gene>
    <name evidence="6" type="primary">mntB</name>
    <name evidence="6" type="ORF">NARC_70157</name>
</gene>
<dbReference type="Proteomes" id="UP000315289">
    <property type="component" value="Unassembled WGS sequence"/>
</dbReference>
<evidence type="ECO:0000313" key="6">
    <source>
        <dbReference type="EMBL" id="TVP40575.1"/>
    </source>
</evidence>
<dbReference type="EMBL" id="VOAH01000007">
    <property type="protein sequence ID" value="TVP40575.1"/>
    <property type="molecule type" value="Genomic_DNA"/>
</dbReference>
<evidence type="ECO:0000259" key="5">
    <source>
        <dbReference type="PROSITE" id="PS50893"/>
    </source>
</evidence>
<dbReference type="SUPFAM" id="SSF52540">
    <property type="entry name" value="P-loop containing nucleoside triphosphate hydrolases"/>
    <property type="match status" value="1"/>
</dbReference>
<dbReference type="PROSITE" id="PS50893">
    <property type="entry name" value="ABC_TRANSPORTER_2"/>
    <property type="match status" value="1"/>
</dbReference>
<dbReference type="GO" id="GO:0005524">
    <property type="term" value="F:ATP binding"/>
    <property type="evidence" value="ECO:0007669"/>
    <property type="project" value="UniProtKB-KW"/>
</dbReference>
<evidence type="ECO:0000256" key="4">
    <source>
        <dbReference type="ARBA" id="ARBA00022840"/>
    </source>
</evidence>
<dbReference type="SMART" id="SM00382">
    <property type="entry name" value="AAA"/>
    <property type="match status" value="1"/>
</dbReference>
<comment type="caution">
    <text evidence="6">The sequence shown here is derived from an EMBL/GenBank/DDBJ whole genome shotgun (WGS) entry which is preliminary data.</text>
</comment>
<dbReference type="Gene3D" id="3.40.50.300">
    <property type="entry name" value="P-loop containing nucleotide triphosphate hydrolases"/>
    <property type="match status" value="1"/>
</dbReference>
<keyword evidence="2" id="KW-0813">Transport</keyword>
<dbReference type="CDD" id="cd03235">
    <property type="entry name" value="ABC_Metallic_Cations"/>
    <property type="match status" value="1"/>
</dbReference>
<dbReference type="InterPro" id="IPR017871">
    <property type="entry name" value="ABC_transporter-like_CS"/>
</dbReference>
<accession>A0A557SVE8</accession>
<evidence type="ECO:0000313" key="7">
    <source>
        <dbReference type="Proteomes" id="UP000315289"/>
    </source>
</evidence>
<dbReference type="Pfam" id="PF00005">
    <property type="entry name" value="ABC_tran"/>
    <property type="match status" value="1"/>
</dbReference>
<protein>
    <submittedName>
        <fullName evidence="6">ABC-type Mn/Zn transport system, ATPase component</fullName>
    </submittedName>
</protein>
<organism evidence="6 7">
    <name type="scientific">Candidatus Nitrosocosmicus arcticus</name>
    <dbReference type="NCBI Taxonomy" id="2035267"/>
    <lineage>
        <taxon>Archaea</taxon>
        <taxon>Nitrososphaerota</taxon>
        <taxon>Nitrososphaeria</taxon>
        <taxon>Nitrososphaerales</taxon>
        <taxon>Nitrososphaeraceae</taxon>
        <taxon>Candidatus Nitrosocosmicus</taxon>
    </lineage>
</organism>
<feature type="domain" description="ABC transporter" evidence="5">
    <location>
        <begin position="7"/>
        <end position="241"/>
    </location>
</feature>
<name>A0A557SVE8_9ARCH</name>
<dbReference type="InterPro" id="IPR050153">
    <property type="entry name" value="Metal_Ion_Import_ABC"/>
</dbReference>
<comment type="similarity">
    <text evidence="1">Belongs to the ABC transporter superfamily.</text>
</comment>
<dbReference type="InterPro" id="IPR027417">
    <property type="entry name" value="P-loop_NTPase"/>
</dbReference>
<dbReference type="PANTHER" id="PTHR42734">
    <property type="entry name" value="METAL TRANSPORT SYSTEM ATP-BINDING PROTEIN TM_0124-RELATED"/>
    <property type="match status" value="1"/>
</dbReference>
<evidence type="ECO:0000256" key="1">
    <source>
        <dbReference type="ARBA" id="ARBA00005417"/>
    </source>
</evidence>
<dbReference type="InterPro" id="IPR003439">
    <property type="entry name" value="ABC_transporter-like_ATP-bd"/>
</dbReference>
<dbReference type="InterPro" id="IPR003593">
    <property type="entry name" value="AAA+_ATPase"/>
</dbReference>